<proteinExistence type="inferred from homology"/>
<protein>
    <recommendedName>
        <fullName evidence="3">UDENN domain-containing protein</fullName>
    </recommendedName>
</protein>
<dbReference type="InterPro" id="IPR051731">
    <property type="entry name" value="DENND11/AVL9_GEFs"/>
</dbReference>
<name>A0AAU9WZ70_9CNID</name>
<evidence type="ECO:0000256" key="2">
    <source>
        <dbReference type="SAM" id="MobiDB-lite"/>
    </source>
</evidence>
<dbReference type="InterPro" id="IPR037516">
    <property type="entry name" value="Tripartite_DENN"/>
</dbReference>
<accession>A0AAU9WZ70</accession>
<evidence type="ECO:0000313" key="4">
    <source>
        <dbReference type="EMBL" id="CAH3131184.1"/>
    </source>
</evidence>
<comment type="similarity">
    <text evidence="1">Belongs to the AVL9 family.</text>
</comment>
<dbReference type="PANTHER" id="PTHR31017:SF1">
    <property type="entry name" value="LATE SECRETORY PATHWAY PROTEIN AVL9 HOMOLOG"/>
    <property type="match status" value="1"/>
</dbReference>
<comment type="caution">
    <text evidence="4">The sequence shown here is derived from an EMBL/GenBank/DDBJ whole genome shotgun (WGS) entry which is preliminary data.</text>
</comment>
<dbReference type="InterPro" id="IPR018307">
    <property type="entry name" value="ABL9/DENND6_dom"/>
</dbReference>
<evidence type="ECO:0000313" key="5">
    <source>
        <dbReference type="Proteomes" id="UP001159428"/>
    </source>
</evidence>
<feature type="compositionally biased region" description="Basic and acidic residues" evidence="2">
    <location>
        <begin position="719"/>
        <end position="742"/>
    </location>
</feature>
<organism evidence="4 5">
    <name type="scientific">Pocillopora meandrina</name>
    <dbReference type="NCBI Taxonomy" id="46732"/>
    <lineage>
        <taxon>Eukaryota</taxon>
        <taxon>Metazoa</taxon>
        <taxon>Cnidaria</taxon>
        <taxon>Anthozoa</taxon>
        <taxon>Hexacorallia</taxon>
        <taxon>Scleractinia</taxon>
        <taxon>Astrocoeniina</taxon>
        <taxon>Pocilloporidae</taxon>
        <taxon>Pocillopora</taxon>
    </lineage>
</organism>
<evidence type="ECO:0000256" key="1">
    <source>
        <dbReference type="ARBA" id="ARBA00038178"/>
    </source>
</evidence>
<dbReference type="PANTHER" id="PTHR31017">
    <property type="entry name" value="LATE SECRETORY PATHWAY PROTEIN AVL9-RELATED"/>
    <property type="match status" value="1"/>
</dbReference>
<reference evidence="4 5" key="1">
    <citation type="submission" date="2022-05" db="EMBL/GenBank/DDBJ databases">
        <authorList>
            <consortium name="Genoscope - CEA"/>
            <person name="William W."/>
        </authorList>
    </citation>
    <scope>NUCLEOTIDE SEQUENCE [LARGE SCALE GENOMIC DNA]</scope>
</reference>
<dbReference type="GO" id="GO:0005737">
    <property type="term" value="C:cytoplasm"/>
    <property type="evidence" value="ECO:0007669"/>
    <property type="project" value="TreeGrafter"/>
</dbReference>
<dbReference type="InterPro" id="IPR043153">
    <property type="entry name" value="DENN_C"/>
</dbReference>
<sequence>MEELKKCPEFQIGCPFKDAKNVKEVVEELSKMPESKHHTGEAHEQLLGMLKAVHSESKKLEENVGECPVFKTEEGCPFKDASKEGKPLIEPPAAVLEGFTTSDVSKLKEKCPAFKEGCPFANTENEALLGEIKKCPEFEEGCAFKEAKTIEEIHSKLSQMPSSDKECHHKEALMKTMKVIHSVGHEKAEECPVLQKDGCPFKAVESEGKPLVEPADSVLPAGAKRKAILHIVVVGFHHQRGSEVEFLYPPLGKQRNSQSSILPSEWKFLPFLALPDGAHNCEQDTTFFHVPSLSTADTRQNPQSTIFGISCYKQIDSKDLKIKSEDVTRSTVQKSVCVLSCLPLYGYLREKLQVATRLYFEEKDFSQTGILEELYRNLNMTVSPNLISEESLLFIGFSAVELVRKFRHRILALFKLLLLERKVIFHGFPVSNICSQLLSLVSLFPGMIQGGLVYSVTREKIFEEDKSESDIHVHEYEQLPVDLFGFPLAIFTKNSLFHPYLSLQQMELLKSSHVRSFVVGASNYLYKRQKGLSDVLVDLESSTIEIHDPELTEQLSLSTADLRFADYLIHHVDDYAEKGQQEAGWDGSDEWIRAQFKLYLLSLLSTIQHTGGDGMANYNEKFIEAWKQTTNYQVWRGKEHTGIDDVHAGHPFQGQMRLADIKIRLSNVMQTERGRRIGHAVVETGKVVGGAINSARSFVTSWLSELTQSSSEQNEEETGEGKAPEEKSEAKIDEEKNAGLQE</sequence>
<dbReference type="Pfam" id="PF09794">
    <property type="entry name" value="Avl9"/>
    <property type="match status" value="1"/>
</dbReference>
<feature type="domain" description="UDENN" evidence="3">
    <location>
        <begin position="229"/>
        <end position="649"/>
    </location>
</feature>
<evidence type="ECO:0000259" key="3">
    <source>
        <dbReference type="PROSITE" id="PS50211"/>
    </source>
</evidence>
<feature type="region of interest" description="Disordered" evidence="2">
    <location>
        <begin position="704"/>
        <end position="742"/>
    </location>
</feature>
<dbReference type="PROSITE" id="PS50211">
    <property type="entry name" value="DENN"/>
    <property type="match status" value="1"/>
</dbReference>
<dbReference type="Proteomes" id="UP001159428">
    <property type="component" value="Unassembled WGS sequence"/>
</dbReference>
<dbReference type="AlphaFoldDB" id="A0AAU9WZ70"/>
<gene>
    <name evidence="4" type="ORF">PMEA_00014184</name>
</gene>
<dbReference type="EMBL" id="CALNXJ010000025">
    <property type="protein sequence ID" value="CAH3131184.1"/>
    <property type="molecule type" value="Genomic_DNA"/>
</dbReference>
<dbReference type="Gene3D" id="3.40.50.11500">
    <property type="match status" value="1"/>
</dbReference>
<keyword evidence="5" id="KW-1185">Reference proteome</keyword>